<keyword evidence="2" id="KW-0472">Membrane</keyword>
<gene>
    <name evidence="5" type="ORF">HELGO_WM50452</name>
</gene>
<dbReference type="AlphaFoldDB" id="A0A6S6U8F1"/>
<evidence type="ECO:0000259" key="4">
    <source>
        <dbReference type="Pfam" id="PF05598"/>
    </source>
</evidence>
<dbReference type="EMBL" id="CACVAU010000073">
    <property type="protein sequence ID" value="CAA6824348.1"/>
    <property type="molecule type" value="Genomic_DNA"/>
</dbReference>
<accession>A0A6S6U8F1</accession>
<feature type="transmembrane region" description="Helical" evidence="2">
    <location>
        <begin position="499"/>
        <end position="519"/>
    </location>
</feature>
<dbReference type="PANTHER" id="PTHR33408">
    <property type="entry name" value="TRANSPOSASE"/>
    <property type="match status" value="1"/>
</dbReference>
<keyword evidence="1" id="KW-0175">Coiled coil</keyword>
<dbReference type="NCBIfam" id="NF033551">
    <property type="entry name" value="transpos_IS1182"/>
    <property type="match status" value="1"/>
</dbReference>
<feature type="domain" description="Transposase InsH N-terminal" evidence="4">
    <location>
        <begin position="20"/>
        <end position="114"/>
    </location>
</feature>
<dbReference type="Pfam" id="PF01609">
    <property type="entry name" value="DDE_Tnp_1"/>
    <property type="match status" value="1"/>
</dbReference>
<proteinExistence type="predicted"/>
<protein>
    <submittedName>
        <fullName evidence="5">Transposase</fullName>
    </submittedName>
</protein>
<reference evidence="5" key="1">
    <citation type="submission" date="2020-01" db="EMBL/GenBank/DDBJ databases">
        <authorList>
            <person name="Meier V. D."/>
            <person name="Meier V D."/>
        </authorList>
    </citation>
    <scope>NUCLEOTIDE SEQUENCE</scope>
    <source>
        <strain evidence="5">HLG_WM_MAG_05</strain>
    </source>
</reference>
<dbReference type="Pfam" id="PF05598">
    <property type="entry name" value="DUF772"/>
    <property type="match status" value="1"/>
</dbReference>
<dbReference type="InterPro" id="IPR008490">
    <property type="entry name" value="Transposase_InsH_N"/>
</dbReference>
<keyword evidence="2" id="KW-1133">Transmembrane helix</keyword>
<feature type="coiled-coil region" evidence="1">
    <location>
        <begin position="168"/>
        <end position="222"/>
    </location>
</feature>
<feature type="domain" description="Transposase IS4-like" evidence="3">
    <location>
        <begin position="245"/>
        <end position="468"/>
    </location>
</feature>
<sequence length="532" mass="61648">MSNIYKQGEHRKQQMLFPPSIDEYVSEDNTVRAIDDYVELLDMVELRFTKSALNSADGQPAYHPKLLLKIYIYGYLNKIRSSRKLEQEIKRNIEMMWLCTGLIPSNKTISNFRKENAKPLKKVFREFVLLCKELELITGELVAVDGAFMRANASKNQLISKKTVVKDLEKIDEKIEAYLETMAFEDNQNKKEKKLRPPINNLAKMKKRKVKLDKDLALLEEMGVTQYNRTDPDAKIMRKYGYSQLSYNSQIAVDNTYKFIVATEITPQGNDMRELHKMAMETKKVVGDKVNTTIVADAGYYSANELRKCQEDKIEVIVPVPNTGKVQKDKGFYSKDDFTYDKKHNHYICPNQQILTQTKSSTVRNNNITNYFYRAGSKTCNACPLRDKCIPQITAYKRVSRTELAEMVELHATKMKTYGAKKIIKKRGSIVEHPFGTIKQSLGWSHFLVRGYAKVEGENALIMLTYNFRRLLNLIGIALFRKVLLALKDGNIDDIKAEIVAYIAYFRICILYIFQIMNFTTFRRKKCYYLGY</sequence>
<name>A0A6S6U8F1_9BACT</name>
<evidence type="ECO:0000256" key="1">
    <source>
        <dbReference type="SAM" id="Coils"/>
    </source>
</evidence>
<dbReference type="InterPro" id="IPR047629">
    <property type="entry name" value="IS1182_transpos"/>
</dbReference>
<keyword evidence="2" id="KW-0812">Transmembrane</keyword>
<dbReference type="PANTHER" id="PTHR33408:SF2">
    <property type="entry name" value="TRANSPOSASE DDE DOMAIN-CONTAINING PROTEIN"/>
    <property type="match status" value="1"/>
</dbReference>
<organism evidence="5">
    <name type="scientific">uncultured Sulfurovum sp</name>
    <dbReference type="NCBI Taxonomy" id="269237"/>
    <lineage>
        <taxon>Bacteria</taxon>
        <taxon>Pseudomonadati</taxon>
        <taxon>Campylobacterota</taxon>
        <taxon>Epsilonproteobacteria</taxon>
        <taxon>Campylobacterales</taxon>
        <taxon>Sulfurovaceae</taxon>
        <taxon>Sulfurovum</taxon>
        <taxon>environmental samples</taxon>
    </lineage>
</organism>
<dbReference type="InterPro" id="IPR002559">
    <property type="entry name" value="Transposase_11"/>
</dbReference>
<evidence type="ECO:0000313" key="5">
    <source>
        <dbReference type="EMBL" id="CAA6824348.1"/>
    </source>
</evidence>
<evidence type="ECO:0000259" key="3">
    <source>
        <dbReference type="Pfam" id="PF01609"/>
    </source>
</evidence>
<evidence type="ECO:0000256" key="2">
    <source>
        <dbReference type="SAM" id="Phobius"/>
    </source>
</evidence>